<dbReference type="CDD" id="cd00038">
    <property type="entry name" value="CAP_ED"/>
    <property type="match status" value="2"/>
</dbReference>
<dbReference type="Proteomes" id="UP000674179">
    <property type="component" value="Chromosome 29"/>
</dbReference>
<evidence type="ECO:0000259" key="2">
    <source>
        <dbReference type="PROSITE" id="PS50042"/>
    </source>
</evidence>
<dbReference type="GeneID" id="94171389"/>
<gene>
    <name evidence="3" type="ORF">CUR178_04168</name>
</gene>
<dbReference type="InterPro" id="IPR050397">
    <property type="entry name" value="Env_Response_Regulators"/>
</dbReference>
<dbReference type="GO" id="GO:0003700">
    <property type="term" value="F:DNA-binding transcription factor activity"/>
    <property type="evidence" value="ECO:0007669"/>
    <property type="project" value="TreeGrafter"/>
</dbReference>
<dbReference type="RefSeq" id="XP_067691250.1">
    <property type="nucleotide sequence ID" value="XM_067835879.1"/>
</dbReference>
<dbReference type="GO" id="GO:0005829">
    <property type="term" value="C:cytosol"/>
    <property type="evidence" value="ECO:0007669"/>
    <property type="project" value="TreeGrafter"/>
</dbReference>
<proteinExistence type="predicted"/>
<dbReference type="PANTHER" id="PTHR24567:SF26">
    <property type="entry name" value="REGULATORY PROTEIN YEIL"/>
    <property type="match status" value="1"/>
</dbReference>
<feature type="region of interest" description="Disordered" evidence="1">
    <location>
        <begin position="1831"/>
        <end position="1864"/>
    </location>
</feature>
<dbReference type="InterPro" id="IPR000595">
    <property type="entry name" value="cNMP-bd_dom"/>
</dbReference>
<dbReference type="KEGG" id="lenr:94171389"/>
<dbReference type="Gene3D" id="2.60.120.10">
    <property type="entry name" value="Jelly Rolls"/>
    <property type="match status" value="2"/>
</dbReference>
<feature type="region of interest" description="Disordered" evidence="1">
    <location>
        <begin position="1399"/>
        <end position="1421"/>
    </location>
</feature>
<dbReference type="OrthoDB" id="2021138at2759"/>
<dbReference type="InterPro" id="IPR014710">
    <property type="entry name" value="RmlC-like_jellyroll"/>
</dbReference>
<sequence>MLTATSLTAQGIIEHAPQHLRDAAHRRWSSRRTSCRHSSVAGGAGGLTSKRDTPIEINGISIDRLTYINTALDALPGVTLREYFAPIVRLKKHLLSARHSVRQRFPSRDTIEGAAAYAKMVTEALTSLTAALNTAGGDLMLDGCATNLSIQPKDIIACLGDKVAPVSIEAGGVLIYPCEPPEASFVYVVVTGTVSATFFQPQGRSQSVAPQQQRRGGGLVVRKERQMYFTSAKDVVHLCGGGLAPEVTLIMGDCPGTASVEHQHSTFASVSGTNVDGASTSNVTTAIHRSLRRASRTAGQPTLRPIRTEQLRGPVVLGAAEALGLAPFKYVCYTASTTSVVVPASGTALSALKSPKGDEGSTYVEFVDAFRIRIRDVHAALLSIAAQQRAERLQQSPYRYVPWCTGVPGEVLSRGVIRNVADFIVAARRRSLYSDYAPTDLLMRQSWLLQDAPAHTIRMLISQLVPRTYMPGEVIACPHAPGSARQLCFLRRGRLNVFAAPKNSGTRASLVSDDSPNPLATSRTSRGGCGCWCLGETPRDQPVELVESGASFGELSVLFREPRHCVLRAETVCDLWCLPHRSFTTLMQRDTALRDGLLQKAAVLRIEWMSEQRFTRALAQQLRTGSQLLQPLPDVAIRLIQERLEPVIYTPGSLVASISTRCTEMTFIMRGTVATVCDGVATYGAGDVLGEGCLIPHRWPLGLAARTMVEGWRIKVEHLIDALRRMDLLHRYSGLVTSRTPQLMRQIFRSPQPEIEVDATGRQRMPIVGAPPAGSPSYLIYGRAASEVQLKALCFLYRDYVRWEDINYSTMDHGADKAAVTFTQATLDAVARDVAISYLGGGKRQEVSVALSQHQQRQGDGNTRGRHRKTVVDTAAGVAASATDADLLLGLNDTPAAVGPGHNAARTKSGRRKPTRPPRVAGCRGPGQRLAHAGAFFVNQSFLGNEAPSKAATSPAMSHAHGSHSHSFIPLPPRLNRMVRLLEERDRTWAAEQSHEAALAQQEMNQRDAAVWDRAVPQPTATRSTLPCNSEPFLFSAGSATAASAVCPRTAARVLLDTSPAPVHIYLQGEKPKYQLALSEAIAVGYVMQLPDIAHIQRSISLVDPDVALGPPAQRGRRYLMCVTPNDRYTKHNFLFAAANLENSDSAESQQKAAEARAEAMLRSKARKLFTMMRTTVTSRMESEAASASAVAYHLASASGEYSPTVSSAVASPPDTLVLTNELQGQPLVSDAEGQVGSPPSAAATPSPDRTEEPQAFLSSPVIAARTDLTATPSSFCGSPGKSGGRGKEEAFRRLVQQDVSQAIELLCKHYEVPWSFAWTELKSDLMSPVQHGGDGRSVNGSGYMTSQVTTSAGSQRLAQRPQRPSLLERLESTATGGVPSVDSASGLPALRGELSGSITDAEAPQQGKADTEGGGVLLTTKRSPFYPQLVRAAARDRWRSANQLSAGSAPPCSSDPSVPLSPQSTTETNAPTLSGSARAAVLGATLVEHFYSSDQRDCPSVLFVEGYGPLQPMPENWAEYPPTLHARAVGGVESQRGSDSIDRDGESGSRFSRPTTAMAAAAALRRSASRSGGLSGSFRGGSVLAPGSAKQLGPRMEEFTMPDAEATEVLIRRIQRDVNGMNAVAKEQRRERDEARVGNGRATKYFAAVEAALGKPNVEELALLKVLRIQYRHIGCEGRRHASLPAALRREAGQDYMKRELEFLVDTPAPVDDPVWRYTSGVQEWQDQQAGRVEGTSLVSGAMMVAGSGAHVSGGGAASARDGSRRVVASIGSASLGFAPAPLQSPCAHMSSDDYEAWVRQRENFFAAYKHLLDGHGGDDAREGWVAAAAPPPAATKSRFTPAPPPLRPLSASISPASSPTPPYQVLAEQLADFRTTMDPRSEDSDVYGG</sequence>
<dbReference type="InterPro" id="IPR018490">
    <property type="entry name" value="cNMP-bd_dom_sf"/>
</dbReference>
<feature type="region of interest" description="Disordered" evidence="1">
    <location>
        <begin position="1333"/>
        <end position="1363"/>
    </location>
</feature>
<dbReference type="SMART" id="SM00100">
    <property type="entry name" value="cNMP"/>
    <property type="match status" value="2"/>
</dbReference>
<feature type="compositionally biased region" description="Low complexity" evidence="1">
    <location>
        <begin position="1850"/>
        <end position="1859"/>
    </location>
</feature>
<comment type="caution">
    <text evidence="3">The sequence shown here is derived from an EMBL/GenBank/DDBJ whole genome shotgun (WGS) entry which is preliminary data.</text>
</comment>
<feature type="region of interest" description="Disordered" evidence="1">
    <location>
        <begin position="1532"/>
        <end position="1565"/>
    </location>
</feature>
<evidence type="ECO:0000313" key="3">
    <source>
        <dbReference type="EMBL" id="KAG5474057.1"/>
    </source>
</evidence>
<evidence type="ECO:0000313" key="4">
    <source>
        <dbReference type="Proteomes" id="UP000674179"/>
    </source>
</evidence>
<feature type="domain" description="Cyclic nucleotide-binding" evidence="2">
    <location>
        <begin position="543"/>
        <end position="594"/>
    </location>
</feature>
<dbReference type="EMBL" id="JAFHKP010000029">
    <property type="protein sequence ID" value="KAG5474057.1"/>
    <property type="molecule type" value="Genomic_DNA"/>
</dbReference>
<feature type="compositionally biased region" description="Basic residues" evidence="1">
    <location>
        <begin position="26"/>
        <end position="35"/>
    </location>
</feature>
<feature type="region of interest" description="Disordered" evidence="1">
    <location>
        <begin position="948"/>
        <end position="969"/>
    </location>
</feature>
<feature type="region of interest" description="Disordered" evidence="1">
    <location>
        <begin position="23"/>
        <end position="47"/>
    </location>
</feature>
<dbReference type="PANTHER" id="PTHR24567">
    <property type="entry name" value="CRP FAMILY TRANSCRIPTIONAL REGULATORY PROTEIN"/>
    <property type="match status" value="1"/>
</dbReference>
<keyword evidence="4" id="KW-1185">Reference proteome</keyword>
<name>A0A836G2X2_LEIEN</name>
<feature type="compositionally biased region" description="Polar residues" evidence="1">
    <location>
        <begin position="1455"/>
        <end position="1473"/>
    </location>
</feature>
<feature type="domain" description="Cyclic nucleotide-binding" evidence="2">
    <location>
        <begin position="628"/>
        <end position="695"/>
    </location>
</feature>
<organism evidence="3 4">
    <name type="scientific">Leishmania enriettii</name>
    <dbReference type="NCBI Taxonomy" id="5663"/>
    <lineage>
        <taxon>Eukaryota</taxon>
        <taxon>Discoba</taxon>
        <taxon>Euglenozoa</taxon>
        <taxon>Kinetoplastea</taxon>
        <taxon>Metakinetoplastina</taxon>
        <taxon>Trypanosomatida</taxon>
        <taxon>Trypanosomatidae</taxon>
        <taxon>Leishmaniinae</taxon>
        <taxon>Leishmania</taxon>
    </lineage>
</organism>
<feature type="region of interest" description="Disordered" evidence="1">
    <location>
        <begin position="1230"/>
        <end position="1255"/>
    </location>
</feature>
<reference evidence="3 4" key="1">
    <citation type="submission" date="2021-02" db="EMBL/GenBank/DDBJ databases">
        <title>Leishmania (Mundinia) enrietti genome sequencing and assembly.</title>
        <authorList>
            <person name="Almutairi H."/>
            <person name="Gatherer D."/>
        </authorList>
    </citation>
    <scope>NUCLEOTIDE SEQUENCE [LARGE SCALE GENOMIC DNA]</scope>
    <source>
        <strain evidence="3">CUR178</strain>
    </source>
</reference>
<feature type="region of interest" description="Disordered" evidence="1">
    <location>
        <begin position="898"/>
        <end position="926"/>
    </location>
</feature>
<feature type="compositionally biased region" description="Polar residues" evidence="1">
    <location>
        <begin position="1339"/>
        <end position="1358"/>
    </location>
</feature>
<feature type="region of interest" description="Disordered" evidence="1">
    <location>
        <begin position="1442"/>
        <end position="1473"/>
    </location>
</feature>
<dbReference type="PROSITE" id="PS50042">
    <property type="entry name" value="CNMP_BINDING_3"/>
    <property type="match status" value="2"/>
</dbReference>
<dbReference type="SUPFAM" id="SSF51206">
    <property type="entry name" value="cAMP-binding domain-like"/>
    <property type="match status" value="2"/>
</dbReference>
<protein>
    <recommendedName>
        <fullName evidence="2">Cyclic nucleotide-binding domain-containing protein</fullName>
    </recommendedName>
</protein>
<dbReference type="Pfam" id="PF00027">
    <property type="entry name" value="cNMP_binding"/>
    <property type="match status" value="1"/>
</dbReference>
<accession>A0A836G2X2</accession>
<feature type="compositionally biased region" description="Low complexity" evidence="1">
    <location>
        <begin position="1238"/>
        <end position="1248"/>
    </location>
</feature>
<evidence type="ECO:0000256" key="1">
    <source>
        <dbReference type="SAM" id="MobiDB-lite"/>
    </source>
</evidence>